<feature type="transmembrane region" description="Helical" evidence="1">
    <location>
        <begin position="12"/>
        <end position="34"/>
    </location>
</feature>
<evidence type="ECO:0000313" key="5">
    <source>
        <dbReference type="Proteomes" id="UP000199527"/>
    </source>
</evidence>
<feature type="transmembrane region" description="Helical" evidence="1">
    <location>
        <begin position="135"/>
        <end position="156"/>
    </location>
</feature>
<dbReference type="InterPro" id="IPR035919">
    <property type="entry name" value="EAL_sf"/>
</dbReference>
<evidence type="ECO:0000259" key="2">
    <source>
        <dbReference type="PROSITE" id="PS50883"/>
    </source>
</evidence>
<protein>
    <submittedName>
        <fullName evidence="4">Diguanylate cyclase/phosphodiesterase</fullName>
    </submittedName>
</protein>
<dbReference type="PROSITE" id="PS50883">
    <property type="entry name" value="EAL"/>
    <property type="match status" value="1"/>
</dbReference>
<keyword evidence="5" id="KW-1185">Reference proteome</keyword>
<keyword evidence="1" id="KW-0472">Membrane</keyword>
<dbReference type="InterPro" id="IPR001633">
    <property type="entry name" value="EAL_dom"/>
</dbReference>
<evidence type="ECO:0000256" key="1">
    <source>
        <dbReference type="SAM" id="Phobius"/>
    </source>
</evidence>
<proteinExistence type="predicted"/>
<keyword evidence="1" id="KW-1133">Transmembrane helix</keyword>
<organism evidence="4 5">
    <name type="scientific">Ferrimonas sediminum</name>
    <dbReference type="NCBI Taxonomy" id="718193"/>
    <lineage>
        <taxon>Bacteria</taxon>
        <taxon>Pseudomonadati</taxon>
        <taxon>Pseudomonadota</taxon>
        <taxon>Gammaproteobacteria</taxon>
        <taxon>Alteromonadales</taxon>
        <taxon>Ferrimonadaceae</taxon>
        <taxon>Ferrimonas</taxon>
    </lineage>
</organism>
<dbReference type="EMBL" id="FNEM01000001">
    <property type="protein sequence ID" value="SDI39306.1"/>
    <property type="molecule type" value="Genomic_DNA"/>
</dbReference>
<dbReference type="OrthoDB" id="5894408at2"/>
<dbReference type="GO" id="GO:0071111">
    <property type="term" value="F:cyclic-guanylate-specific phosphodiesterase activity"/>
    <property type="evidence" value="ECO:0007669"/>
    <property type="project" value="InterPro"/>
</dbReference>
<dbReference type="Pfam" id="PF00563">
    <property type="entry name" value="EAL"/>
    <property type="match status" value="1"/>
</dbReference>
<dbReference type="SMART" id="SM00052">
    <property type="entry name" value="EAL"/>
    <property type="match status" value="1"/>
</dbReference>
<keyword evidence="1" id="KW-0812">Transmembrane</keyword>
<dbReference type="PROSITE" id="PS50887">
    <property type="entry name" value="GGDEF"/>
    <property type="match status" value="1"/>
</dbReference>
<dbReference type="Proteomes" id="UP000199527">
    <property type="component" value="Unassembled WGS sequence"/>
</dbReference>
<dbReference type="RefSeq" id="WP_090360753.1">
    <property type="nucleotide sequence ID" value="NZ_FNEM01000001.1"/>
</dbReference>
<feature type="domain" description="EAL" evidence="2">
    <location>
        <begin position="391"/>
        <end position="640"/>
    </location>
</feature>
<dbReference type="InterPro" id="IPR000160">
    <property type="entry name" value="GGDEF_dom"/>
</dbReference>
<accession>A0A1G8K729</accession>
<dbReference type="PANTHER" id="PTHR33121:SF32">
    <property type="entry name" value="RNASE E SPECIFICITY FACTOR CSRD"/>
    <property type="match status" value="1"/>
</dbReference>
<sequence length="640" mass="72503">MKKTQEQTQRLIAFWVASLSIVVFALLVSAWTAAYSHSSRNQQQNVQHLAATLERQFFRNADLSALDRWLPDMLLSYEFSRFGLVRDGQDLYRWQAPFPLHRRQNHFDIRLSNEVHMQVVMPAPQILTGFSGREWAVIFAGLLASVAMVVVGYFWLSREMNGVEMLARRSRKILAGDLSAAAHAASGERPISAARAISRLHRSWNHERQAKKNLDHYIRANTFLDANLGIGNRSFFEHRLQAFAEQGEIKQQGMVSLIQFTALEGIPAAERKAFMIQFIDLTRPLIAGYFDAVFASRSSLELGLLIPQLPLKECEGLLAKLVKVGNMLSLPKAVDAEELMHIGVAYYNRGDTPDQVMSEAEMALRAAQLQGDSGWFMYDKGAVDRELAQGSVRWRSMIENALSRDGLVIYMAPVKDHQGGLNHLEVFSRMRNNQGELMRASLYRPMAWRCGLIPQIELRLVEIALRQLRDHDWPAAISVNVSAESLLHERFIKRLKMILASYSTRRQQLIVEINERELVSQADKLEKPLRQLQAADCLLAVDGVGQSVEELDYIDRFAVNYLKLHTSLSQKIHLRPENQLYIGSLVKSLAHSKVKVMAEGVELEAERQRLSMLDVVAYQGALAGKATPKLQQIKSQFKAF</sequence>
<dbReference type="AlphaFoldDB" id="A0A1G8K729"/>
<gene>
    <name evidence="4" type="ORF">SAMN04488540_101277</name>
</gene>
<name>A0A1G8K729_9GAMM</name>
<evidence type="ECO:0000313" key="4">
    <source>
        <dbReference type="EMBL" id="SDI39306.1"/>
    </source>
</evidence>
<evidence type="ECO:0000259" key="3">
    <source>
        <dbReference type="PROSITE" id="PS50887"/>
    </source>
</evidence>
<dbReference type="SUPFAM" id="SSF141868">
    <property type="entry name" value="EAL domain-like"/>
    <property type="match status" value="1"/>
</dbReference>
<dbReference type="Gene3D" id="3.20.20.450">
    <property type="entry name" value="EAL domain"/>
    <property type="match status" value="1"/>
</dbReference>
<dbReference type="CDD" id="cd01948">
    <property type="entry name" value="EAL"/>
    <property type="match status" value="1"/>
</dbReference>
<dbReference type="PANTHER" id="PTHR33121">
    <property type="entry name" value="CYCLIC DI-GMP PHOSPHODIESTERASE PDEF"/>
    <property type="match status" value="1"/>
</dbReference>
<feature type="domain" description="GGDEF" evidence="3">
    <location>
        <begin position="251"/>
        <end position="380"/>
    </location>
</feature>
<dbReference type="InterPro" id="IPR050706">
    <property type="entry name" value="Cyclic-di-GMP_PDE-like"/>
</dbReference>
<reference evidence="5" key="1">
    <citation type="submission" date="2016-10" db="EMBL/GenBank/DDBJ databases">
        <authorList>
            <person name="Varghese N."/>
            <person name="Submissions S."/>
        </authorList>
    </citation>
    <scope>NUCLEOTIDE SEQUENCE [LARGE SCALE GENOMIC DNA]</scope>
    <source>
        <strain evidence="5">DSM 23317</strain>
    </source>
</reference>
<dbReference type="SMART" id="SM00267">
    <property type="entry name" value="GGDEF"/>
    <property type="match status" value="1"/>
</dbReference>